<dbReference type="InterPro" id="IPR006047">
    <property type="entry name" value="GH13_cat_dom"/>
</dbReference>
<keyword evidence="6" id="KW-1185">Reference proteome</keyword>
<evidence type="ECO:0000313" key="5">
    <source>
        <dbReference type="EMBL" id="NSJ47918.1"/>
    </source>
</evidence>
<protein>
    <submittedName>
        <fullName evidence="4">Alpha-amylase</fullName>
    </submittedName>
</protein>
<name>A0AAW5BZU3_9FIRM</name>
<reference evidence="5 6" key="1">
    <citation type="journal article" date="2020" name="Cell Host Microbe">
        <title>Functional and Genomic Variation between Human-Derived Isolates of Lachnospiraceae Reveals Inter- and Intra-Species Diversity.</title>
        <authorList>
            <person name="Sorbara M.T."/>
            <person name="Littmann E.R."/>
            <person name="Fontana E."/>
            <person name="Moody T.U."/>
            <person name="Kohout C.E."/>
            <person name="Gjonbalaj M."/>
            <person name="Eaton V."/>
            <person name="Seok R."/>
            <person name="Leiner I.M."/>
            <person name="Pamer E.G."/>
        </authorList>
    </citation>
    <scope>NUCLEOTIDE SEQUENCE [LARGE SCALE GENOMIC DNA]</scope>
    <source>
        <strain evidence="5 6">MSK.1.17</strain>
    </source>
</reference>
<dbReference type="SMART" id="SM00642">
    <property type="entry name" value="Aamy"/>
    <property type="match status" value="1"/>
</dbReference>
<dbReference type="GO" id="GO:0005975">
    <property type="term" value="P:carbohydrate metabolic process"/>
    <property type="evidence" value="ECO:0007669"/>
    <property type="project" value="InterPro"/>
</dbReference>
<reference evidence="5" key="2">
    <citation type="submission" date="2020-02" db="EMBL/GenBank/DDBJ databases">
        <authorList>
            <person name="Littmann E."/>
            <person name="Sorbara M."/>
        </authorList>
    </citation>
    <scope>NUCLEOTIDE SEQUENCE</scope>
    <source>
        <strain evidence="5">MSK.1.17</strain>
    </source>
</reference>
<evidence type="ECO:0000256" key="2">
    <source>
        <dbReference type="SAM" id="MobiDB-lite"/>
    </source>
</evidence>
<comment type="caution">
    <text evidence="4">The sequence shown here is derived from an EMBL/GenBank/DDBJ whole genome shotgun (WGS) entry which is preliminary data.</text>
</comment>
<dbReference type="Gene3D" id="3.20.20.80">
    <property type="entry name" value="Glycosidases"/>
    <property type="match status" value="2"/>
</dbReference>
<gene>
    <name evidence="5" type="ORF">G5B36_04300</name>
    <name evidence="4" type="ORF">L0N08_18285</name>
</gene>
<accession>A0AAW5BZU3</accession>
<organism evidence="4 7">
    <name type="scientific">Enterocloster aldenensis</name>
    <dbReference type="NCBI Taxonomy" id="358742"/>
    <lineage>
        <taxon>Bacteria</taxon>
        <taxon>Bacillati</taxon>
        <taxon>Bacillota</taxon>
        <taxon>Clostridia</taxon>
        <taxon>Lachnospirales</taxon>
        <taxon>Lachnospiraceae</taxon>
        <taxon>Enterocloster</taxon>
    </lineage>
</organism>
<dbReference type="PANTHER" id="PTHR43002">
    <property type="entry name" value="GLYCOGEN DEBRANCHING ENZYME"/>
    <property type="match status" value="1"/>
</dbReference>
<dbReference type="SUPFAM" id="SSF51445">
    <property type="entry name" value="(Trans)glycosidases"/>
    <property type="match status" value="1"/>
</dbReference>
<dbReference type="SUPFAM" id="SSF81296">
    <property type="entry name" value="E set domains"/>
    <property type="match status" value="1"/>
</dbReference>
<dbReference type="Gene3D" id="2.60.40.1180">
    <property type="entry name" value="Golgi alpha-mannosidase II"/>
    <property type="match status" value="1"/>
</dbReference>
<sequence>MKEGFQIGRTDGRIYAMGVTAVAGGMHFSYASKGKSCALLLYKKEGTAPLARILFPDGLRTGDVWNVTVLGDFEGLFYTYEVDGKETPDPYGRQFTGMEHWGSLGRLGGPVRCPVSGAGEIYDWEGDTLPRIPYEQCVIYHIHPRGFTRHASSGVKQADRGTFKGVADKIPYLKELGVTTVEMMPPVEFDEIIMPSHQDSPFEPEIPDGKLNYWGYTRGYSFAPKSAYSGGSGKEPVREFKDMVKALHREGLEIVIELFFDGKEAPAYVLDAARFWAHEYHVDGIHLVGHAPVKLLGEDPYLSRLKLFAPDWEGVDPGACRHLARYNDGFMMDMRGLLKGDEGHLDHLAFHTRNHPEKVGVINYMANTNGFTMMDMVSYDRKHNEANGEDNRDGTDYNLSWNCGEEGPSRKKRVIRMRKQQLRNAMVLLFLSQGTPLIMAGDEFGRTRKGNNNAYCQDNEISWINWRLLDTNQDLYGFVKQLIALRREHPVFHMAKEPALLDYKSVGMPDVSYHGLKTWCPMFENYCRQLGILYCGKYGQKDGGDDDYFYVAYNMHWEPCEFALPNLPKNLSWHVAVDTEKETGIYASGEECLVKDQKKMLVKARSIVVLIGKAAADDPVGKKAASPRTKTKGTKNNRKESDTHVE</sequence>
<dbReference type="InterPro" id="IPR013783">
    <property type="entry name" value="Ig-like_fold"/>
</dbReference>
<evidence type="ECO:0000313" key="6">
    <source>
        <dbReference type="Proteomes" id="UP000669239"/>
    </source>
</evidence>
<feature type="domain" description="Glycosyl hydrolase family 13 catalytic" evidence="3">
    <location>
        <begin position="141"/>
        <end position="486"/>
    </location>
</feature>
<comment type="similarity">
    <text evidence="1">Belongs to the glycosyl hydrolase 13 family.</text>
</comment>
<evidence type="ECO:0000259" key="3">
    <source>
        <dbReference type="SMART" id="SM00642"/>
    </source>
</evidence>
<feature type="region of interest" description="Disordered" evidence="2">
    <location>
        <begin position="616"/>
        <end position="646"/>
    </location>
</feature>
<feature type="compositionally biased region" description="Basic and acidic residues" evidence="2">
    <location>
        <begin position="637"/>
        <end position="646"/>
    </location>
</feature>
<dbReference type="Proteomes" id="UP000669239">
    <property type="component" value="Unassembled WGS sequence"/>
</dbReference>
<reference evidence="4" key="3">
    <citation type="submission" date="2022-01" db="EMBL/GenBank/DDBJ databases">
        <title>Collection of gut derived symbiotic bacterial strains cultured from healthy donors.</title>
        <authorList>
            <person name="Lin H."/>
            <person name="Kohout C."/>
            <person name="Waligurski E."/>
            <person name="Pamer E.G."/>
        </authorList>
    </citation>
    <scope>NUCLEOTIDE SEQUENCE</scope>
    <source>
        <strain evidence="4">DFI.6.55</strain>
    </source>
</reference>
<dbReference type="AlphaFoldDB" id="A0AAW5BZU3"/>
<dbReference type="EMBL" id="JAKNGE010000024">
    <property type="protein sequence ID" value="MCG4747377.1"/>
    <property type="molecule type" value="Genomic_DNA"/>
</dbReference>
<dbReference type="InterPro" id="IPR017853">
    <property type="entry name" value="GH"/>
</dbReference>
<evidence type="ECO:0000313" key="7">
    <source>
        <dbReference type="Proteomes" id="UP001299608"/>
    </source>
</evidence>
<dbReference type="InterPro" id="IPR013780">
    <property type="entry name" value="Glyco_hydro_b"/>
</dbReference>
<dbReference type="SUPFAM" id="SSF51011">
    <property type="entry name" value="Glycosyl hydrolase domain"/>
    <property type="match status" value="1"/>
</dbReference>
<dbReference type="Proteomes" id="UP001299608">
    <property type="component" value="Unassembled WGS sequence"/>
</dbReference>
<dbReference type="InterPro" id="IPR014756">
    <property type="entry name" value="Ig_E-set"/>
</dbReference>
<dbReference type="EMBL" id="JAAITT010000004">
    <property type="protein sequence ID" value="NSJ47918.1"/>
    <property type="molecule type" value="Genomic_DNA"/>
</dbReference>
<dbReference type="Gene3D" id="2.60.40.10">
    <property type="entry name" value="Immunoglobulins"/>
    <property type="match status" value="1"/>
</dbReference>
<evidence type="ECO:0000256" key="1">
    <source>
        <dbReference type="ARBA" id="ARBA00008061"/>
    </source>
</evidence>
<evidence type="ECO:0000313" key="4">
    <source>
        <dbReference type="EMBL" id="MCG4747377.1"/>
    </source>
</evidence>
<proteinExistence type="inferred from homology"/>